<dbReference type="SMART" id="SM00895">
    <property type="entry name" value="FCD"/>
    <property type="match status" value="1"/>
</dbReference>
<dbReference type="PROSITE" id="PS50949">
    <property type="entry name" value="HTH_GNTR"/>
    <property type="match status" value="1"/>
</dbReference>
<sequence>MTRAGLVAQKLRDMVHSGELPPGTRLRQTEVAERFGVSTTPVREAFAVLTREGLVQQDAHRSVIVFQPAAKEFEEIYEIRLALEPLAAELASRYITDQQVSELEELVSEMSTATPSRYIELNGVLHDKIYRIANRPTLFEMLSRLRTTSANYAKLTVTPAGEEDPDYRKAVQQQHEEIVAALRARNGKAAARIMRIHLQTTVNEITQLLGEENSFPG</sequence>
<evidence type="ECO:0000259" key="4">
    <source>
        <dbReference type="PROSITE" id="PS50949"/>
    </source>
</evidence>
<dbReference type="GO" id="GO:0003677">
    <property type="term" value="F:DNA binding"/>
    <property type="evidence" value="ECO:0007669"/>
    <property type="project" value="UniProtKB-KW"/>
</dbReference>
<keyword evidence="6" id="KW-1185">Reference proteome</keyword>
<feature type="domain" description="HTH gntR-type" evidence="4">
    <location>
        <begin position="1"/>
        <end position="68"/>
    </location>
</feature>
<dbReference type="Gene3D" id="1.10.10.10">
    <property type="entry name" value="Winged helix-like DNA-binding domain superfamily/Winged helix DNA-binding domain"/>
    <property type="match status" value="1"/>
</dbReference>
<keyword evidence="2" id="KW-0238">DNA-binding</keyword>
<dbReference type="InterPro" id="IPR036388">
    <property type="entry name" value="WH-like_DNA-bd_sf"/>
</dbReference>
<evidence type="ECO:0000256" key="2">
    <source>
        <dbReference type="ARBA" id="ARBA00023125"/>
    </source>
</evidence>
<dbReference type="AlphaFoldDB" id="A0A7I9WPE2"/>
<dbReference type="GO" id="GO:0003700">
    <property type="term" value="F:DNA-binding transcription factor activity"/>
    <property type="evidence" value="ECO:0007669"/>
    <property type="project" value="InterPro"/>
</dbReference>
<dbReference type="Pfam" id="PF00392">
    <property type="entry name" value="GntR"/>
    <property type="match status" value="1"/>
</dbReference>
<dbReference type="Gene3D" id="1.20.120.530">
    <property type="entry name" value="GntR ligand-binding domain-like"/>
    <property type="match status" value="1"/>
</dbReference>
<dbReference type="PANTHER" id="PTHR43537">
    <property type="entry name" value="TRANSCRIPTIONAL REGULATOR, GNTR FAMILY"/>
    <property type="match status" value="1"/>
</dbReference>
<keyword evidence="1" id="KW-0805">Transcription regulation</keyword>
<dbReference type="SUPFAM" id="SSF48008">
    <property type="entry name" value="GntR ligand-binding domain-like"/>
    <property type="match status" value="1"/>
</dbReference>
<organism evidence="5 6">
    <name type="scientific">Mycolicibacterium murale</name>
    <dbReference type="NCBI Taxonomy" id="182220"/>
    <lineage>
        <taxon>Bacteria</taxon>
        <taxon>Bacillati</taxon>
        <taxon>Actinomycetota</taxon>
        <taxon>Actinomycetes</taxon>
        <taxon>Mycobacteriales</taxon>
        <taxon>Mycobacteriaceae</taxon>
        <taxon>Mycolicibacterium</taxon>
    </lineage>
</organism>
<comment type="caution">
    <text evidence="5">The sequence shown here is derived from an EMBL/GenBank/DDBJ whole genome shotgun (WGS) entry which is preliminary data.</text>
</comment>
<dbReference type="InterPro" id="IPR036390">
    <property type="entry name" value="WH_DNA-bd_sf"/>
</dbReference>
<dbReference type="CDD" id="cd07377">
    <property type="entry name" value="WHTH_GntR"/>
    <property type="match status" value="1"/>
</dbReference>
<dbReference type="InterPro" id="IPR008920">
    <property type="entry name" value="TF_FadR/GntR_C"/>
</dbReference>
<dbReference type="Pfam" id="PF07729">
    <property type="entry name" value="FCD"/>
    <property type="match status" value="1"/>
</dbReference>
<proteinExistence type="predicted"/>
<evidence type="ECO:0000313" key="6">
    <source>
        <dbReference type="Proteomes" id="UP000465241"/>
    </source>
</evidence>
<dbReference type="InterPro" id="IPR000524">
    <property type="entry name" value="Tscrpt_reg_HTH_GntR"/>
</dbReference>
<evidence type="ECO:0000256" key="3">
    <source>
        <dbReference type="ARBA" id="ARBA00023163"/>
    </source>
</evidence>
<reference evidence="5 6" key="1">
    <citation type="journal article" date="2019" name="Emerg. Microbes Infect.">
        <title>Comprehensive subspecies identification of 175 nontuberculous mycobacteria species based on 7547 genomic profiles.</title>
        <authorList>
            <person name="Matsumoto Y."/>
            <person name="Kinjo T."/>
            <person name="Motooka D."/>
            <person name="Nabeya D."/>
            <person name="Jung N."/>
            <person name="Uechi K."/>
            <person name="Horii T."/>
            <person name="Iida T."/>
            <person name="Fujita J."/>
            <person name="Nakamura S."/>
        </authorList>
    </citation>
    <scope>NUCLEOTIDE SEQUENCE [LARGE SCALE GENOMIC DNA]</scope>
    <source>
        <strain evidence="5 6">JCM 13392</strain>
    </source>
</reference>
<dbReference type="Proteomes" id="UP000465241">
    <property type="component" value="Unassembled WGS sequence"/>
</dbReference>
<keyword evidence="3" id="KW-0804">Transcription</keyword>
<dbReference type="EMBL" id="BLKT01000003">
    <property type="protein sequence ID" value="GFG59230.1"/>
    <property type="molecule type" value="Genomic_DNA"/>
</dbReference>
<dbReference type="SUPFAM" id="SSF46785">
    <property type="entry name" value="Winged helix' DNA-binding domain"/>
    <property type="match status" value="1"/>
</dbReference>
<gene>
    <name evidence="5" type="ORF">MMUR_33660</name>
</gene>
<protein>
    <submittedName>
        <fullName evidence="5">GntR family transcriptional regulator</fullName>
    </submittedName>
</protein>
<name>A0A7I9WPE2_9MYCO</name>
<evidence type="ECO:0000313" key="5">
    <source>
        <dbReference type="EMBL" id="GFG59230.1"/>
    </source>
</evidence>
<dbReference type="InterPro" id="IPR011711">
    <property type="entry name" value="GntR_C"/>
</dbReference>
<dbReference type="PANTHER" id="PTHR43537:SF24">
    <property type="entry name" value="GLUCONATE OPERON TRANSCRIPTIONAL REPRESSOR"/>
    <property type="match status" value="1"/>
</dbReference>
<accession>A0A7I9WPE2</accession>
<evidence type="ECO:0000256" key="1">
    <source>
        <dbReference type="ARBA" id="ARBA00023015"/>
    </source>
</evidence>
<dbReference type="SMART" id="SM00345">
    <property type="entry name" value="HTH_GNTR"/>
    <property type="match status" value="1"/>
</dbReference>